<evidence type="ECO:0000313" key="3">
    <source>
        <dbReference type="Proteomes" id="UP000186955"/>
    </source>
</evidence>
<comment type="caution">
    <text evidence="2">The sequence shown here is derived from an EMBL/GenBank/DDBJ whole genome shotgun (WGS) entry which is preliminary data.</text>
</comment>
<accession>A0A1Q5UQK8</accession>
<reference evidence="2 3" key="1">
    <citation type="submission" date="2016-10" db="EMBL/GenBank/DDBJ databases">
        <title>Genome sequence of the ascomycete fungus Penicillium subrubescens.</title>
        <authorList>
            <person name="De Vries R.P."/>
            <person name="Peng M."/>
            <person name="Dilokpimol A."/>
            <person name="Hilden K."/>
            <person name="Makela M.R."/>
            <person name="Grigoriev I."/>
            <person name="Riley R."/>
            <person name="Granchi Z."/>
        </authorList>
    </citation>
    <scope>NUCLEOTIDE SEQUENCE [LARGE SCALE GENOMIC DNA]</scope>
    <source>
        <strain evidence="2 3">CBS 132785</strain>
    </source>
</reference>
<organism evidence="2 3">
    <name type="scientific">Penicillium subrubescens</name>
    <dbReference type="NCBI Taxonomy" id="1316194"/>
    <lineage>
        <taxon>Eukaryota</taxon>
        <taxon>Fungi</taxon>
        <taxon>Dikarya</taxon>
        <taxon>Ascomycota</taxon>
        <taxon>Pezizomycotina</taxon>
        <taxon>Eurotiomycetes</taxon>
        <taxon>Eurotiomycetidae</taxon>
        <taxon>Eurotiales</taxon>
        <taxon>Aspergillaceae</taxon>
        <taxon>Penicillium</taxon>
    </lineage>
</organism>
<evidence type="ECO:0000256" key="1">
    <source>
        <dbReference type="SAM" id="MobiDB-lite"/>
    </source>
</evidence>
<dbReference type="EMBL" id="MNBE01000070">
    <property type="protein sequence ID" value="OKP14751.1"/>
    <property type="molecule type" value="Genomic_DNA"/>
</dbReference>
<evidence type="ECO:0000313" key="2">
    <source>
        <dbReference type="EMBL" id="OKP14751.1"/>
    </source>
</evidence>
<dbReference type="Proteomes" id="UP000186955">
    <property type="component" value="Unassembled WGS sequence"/>
</dbReference>
<name>A0A1Q5UQK8_9EURO</name>
<keyword evidence="3" id="KW-1185">Reference proteome</keyword>
<dbReference type="AlphaFoldDB" id="A0A1Q5UQK8"/>
<protein>
    <submittedName>
        <fullName evidence="2">Uncharacterized protein</fullName>
    </submittedName>
</protein>
<feature type="compositionally biased region" description="Polar residues" evidence="1">
    <location>
        <begin position="24"/>
        <end position="35"/>
    </location>
</feature>
<proteinExistence type="predicted"/>
<gene>
    <name evidence="2" type="ORF">PENSUB_10858</name>
</gene>
<feature type="region of interest" description="Disordered" evidence="1">
    <location>
        <begin position="16"/>
        <end position="35"/>
    </location>
</feature>
<sequence>MESLLTGSGDSYRYGFSAVDPPLQTGSPSGRSSTDLLHDWPRGSRYVSSTDFEPHGLGVCMDKHYRIGGHCGRCVPLHHAMNTIGQWYQFFASPFASEYLSVWYSAESKEKELTSVNLGEL</sequence>